<comment type="similarity">
    <text evidence="2">Belongs to the major facilitator superfamily. Folate-biopterin transporter (TC 2.A.71) family.</text>
</comment>
<comment type="caution">
    <text evidence="8">The sequence shown here is derived from an EMBL/GenBank/DDBJ whole genome shotgun (WGS) entry which is preliminary data.</text>
</comment>
<evidence type="ECO:0000256" key="6">
    <source>
        <dbReference type="ARBA" id="ARBA00023136"/>
    </source>
</evidence>
<feature type="transmembrane region" description="Helical" evidence="7">
    <location>
        <begin position="39"/>
        <end position="63"/>
    </location>
</feature>
<evidence type="ECO:0000256" key="3">
    <source>
        <dbReference type="ARBA" id="ARBA00022448"/>
    </source>
</evidence>
<proteinExistence type="inferred from homology"/>
<keyword evidence="9" id="KW-1185">Reference proteome</keyword>
<evidence type="ECO:0000313" key="9">
    <source>
        <dbReference type="Proteomes" id="UP001415857"/>
    </source>
</evidence>
<dbReference type="PANTHER" id="PTHR31585:SF2">
    <property type="entry name" value="FOLATE-BIOPTERIN TRANSPORTER 7-RELATED"/>
    <property type="match status" value="1"/>
</dbReference>
<dbReference type="PANTHER" id="PTHR31585">
    <property type="entry name" value="FOLATE-BIOPTERIN TRANSPORTER 1, CHLOROPLASTIC"/>
    <property type="match status" value="1"/>
</dbReference>
<feature type="transmembrane region" description="Helical" evidence="7">
    <location>
        <begin position="105"/>
        <end position="124"/>
    </location>
</feature>
<dbReference type="InterPro" id="IPR039309">
    <property type="entry name" value="BT1"/>
</dbReference>
<sequence>MDRPEKEGDVCGFWRDISASINMKIPLSEPSGVLRKPKIAYSITWFAASYAIIPALNGTMFFYQTHYQKFDSSTLGISKVFGKEAMLLWSFIYDRHLKSVPPRKLISAIQVPIAMFMVSDVLFVEGVYRKMGVPDCVYIVIFSGFLDVLFFLKIPPFSVLTVQLCQLGCEGSLMAFLMSAIALAFIVNGYLGVALAKFVGVTGNDFSGLPHALIIQAPCTLVPLYWWSCIPDL</sequence>
<dbReference type="Proteomes" id="UP001415857">
    <property type="component" value="Unassembled WGS sequence"/>
</dbReference>
<accession>A0AAP0R8J9</accession>
<dbReference type="SUPFAM" id="SSF103473">
    <property type="entry name" value="MFS general substrate transporter"/>
    <property type="match status" value="1"/>
</dbReference>
<reference evidence="8 9" key="1">
    <citation type="journal article" date="2024" name="Plant J.">
        <title>Genome sequences and population genomics reveal climatic adaptation and genomic divergence between two closely related sweetgum species.</title>
        <authorList>
            <person name="Xu W.Q."/>
            <person name="Ren C.Q."/>
            <person name="Zhang X.Y."/>
            <person name="Comes H.P."/>
            <person name="Liu X.H."/>
            <person name="Li Y.G."/>
            <person name="Kettle C.J."/>
            <person name="Jalonen R."/>
            <person name="Gaisberger H."/>
            <person name="Ma Y.Z."/>
            <person name="Qiu Y.X."/>
        </authorList>
    </citation>
    <scope>NUCLEOTIDE SEQUENCE [LARGE SCALE GENOMIC DNA]</scope>
    <source>
        <strain evidence="8">Hangzhou</strain>
    </source>
</reference>
<dbReference type="EMBL" id="JBBPBK010000013">
    <property type="protein sequence ID" value="KAK9272624.1"/>
    <property type="molecule type" value="Genomic_DNA"/>
</dbReference>
<protein>
    <submittedName>
        <fullName evidence="8">Uncharacterized protein</fullName>
    </submittedName>
</protein>
<organism evidence="8 9">
    <name type="scientific">Liquidambar formosana</name>
    <name type="common">Formosan gum</name>
    <dbReference type="NCBI Taxonomy" id="63359"/>
    <lineage>
        <taxon>Eukaryota</taxon>
        <taxon>Viridiplantae</taxon>
        <taxon>Streptophyta</taxon>
        <taxon>Embryophyta</taxon>
        <taxon>Tracheophyta</taxon>
        <taxon>Spermatophyta</taxon>
        <taxon>Magnoliopsida</taxon>
        <taxon>eudicotyledons</taxon>
        <taxon>Gunneridae</taxon>
        <taxon>Pentapetalae</taxon>
        <taxon>Saxifragales</taxon>
        <taxon>Altingiaceae</taxon>
        <taxon>Liquidambar</taxon>
    </lineage>
</organism>
<keyword evidence="5 7" id="KW-1133">Transmembrane helix</keyword>
<keyword evidence="3" id="KW-0813">Transport</keyword>
<keyword evidence="6 7" id="KW-0472">Membrane</keyword>
<evidence type="ECO:0000313" key="8">
    <source>
        <dbReference type="EMBL" id="KAK9272624.1"/>
    </source>
</evidence>
<comment type="subcellular location">
    <subcellularLocation>
        <location evidence="1">Membrane</location>
        <topology evidence="1">Multi-pass membrane protein</topology>
    </subcellularLocation>
</comment>
<feature type="transmembrane region" description="Helical" evidence="7">
    <location>
        <begin position="174"/>
        <end position="196"/>
    </location>
</feature>
<feature type="transmembrane region" description="Helical" evidence="7">
    <location>
        <begin position="136"/>
        <end position="154"/>
    </location>
</feature>
<name>A0AAP0R8J9_LIQFO</name>
<gene>
    <name evidence="8" type="ORF">L1049_003000</name>
</gene>
<evidence type="ECO:0000256" key="4">
    <source>
        <dbReference type="ARBA" id="ARBA00022692"/>
    </source>
</evidence>
<dbReference type="InterPro" id="IPR036259">
    <property type="entry name" value="MFS_trans_sf"/>
</dbReference>
<evidence type="ECO:0000256" key="7">
    <source>
        <dbReference type="SAM" id="Phobius"/>
    </source>
</evidence>
<dbReference type="AlphaFoldDB" id="A0AAP0R8J9"/>
<keyword evidence="4 7" id="KW-0812">Transmembrane</keyword>
<evidence type="ECO:0000256" key="1">
    <source>
        <dbReference type="ARBA" id="ARBA00004141"/>
    </source>
</evidence>
<dbReference type="GO" id="GO:0016020">
    <property type="term" value="C:membrane"/>
    <property type="evidence" value="ECO:0007669"/>
    <property type="project" value="UniProtKB-SubCell"/>
</dbReference>
<evidence type="ECO:0000256" key="2">
    <source>
        <dbReference type="ARBA" id="ARBA00007015"/>
    </source>
</evidence>
<dbReference type="Pfam" id="PF03092">
    <property type="entry name" value="BT1"/>
    <property type="match status" value="1"/>
</dbReference>
<evidence type="ECO:0000256" key="5">
    <source>
        <dbReference type="ARBA" id="ARBA00022989"/>
    </source>
</evidence>